<keyword evidence="2" id="KW-0680">Restriction system</keyword>
<dbReference type="PANTHER" id="PTHR30408:SF12">
    <property type="entry name" value="TYPE I RESTRICTION ENZYME MJAVIII SPECIFICITY SUBUNIT"/>
    <property type="match status" value="1"/>
</dbReference>
<evidence type="ECO:0000256" key="3">
    <source>
        <dbReference type="ARBA" id="ARBA00023125"/>
    </source>
</evidence>
<dbReference type="Proteomes" id="UP000568273">
    <property type="component" value="Unassembled WGS sequence"/>
</dbReference>
<dbReference type="InterPro" id="IPR000055">
    <property type="entry name" value="Restrct_endonuc_typeI_TRD"/>
</dbReference>
<proteinExistence type="inferred from homology"/>
<dbReference type="GO" id="GO:0003677">
    <property type="term" value="F:DNA binding"/>
    <property type="evidence" value="ECO:0007669"/>
    <property type="project" value="UniProtKB-KW"/>
</dbReference>
<accession>A0A848RJW1</accession>
<dbReference type="GO" id="GO:0009307">
    <property type="term" value="P:DNA restriction-modification system"/>
    <property type="evidence" value="ECO:0007669"/>
    <property type="project" value="UniProtKB-KW"/>
</dbReference>
<dbReference type="SUPFAM" id="SSF116734">
    <property type="entry name" value="DNA methylase specificity domain"/>
    <property type="match status" value="1"/>
</dbReference>
<evidence type="ECO:0000313" key="6">
    <source>
        <dbReference type="Proteomes" id="UP000568273"/>
    </source>
</evidence>
<dbReference type="Gene3D" id="3.90.220.20">
    <property type="entry name" value="DNA methylase specificity domains"/>
    <property type="match status" value="1"/>
</dbReference>
<evidence type="ECO:0000313" key="5">
    <source>
        <dbReference type="EMBL" id="NMW85466.1"/>
    </source>
</evidence>
<dbReference type="InterPro" id="IPR044946">
    <property type="entry name" value="Restrct_endonuc_typeI_TRD_sf"/>
</dbReference>
<evidence type="ECO:0000256" key="2">
    <source>
        <dbReference type="ARBA" id="ARBA00022747"/>
    </source>
</evidence>
<evidence type="ECO:0000259" key="4">
    <source>
        <dbReference type="Pfam" id="PF01420"/>
    </source>
</evidence>
<keyword evidence="3" id="KW-0238">DNA-binding</keyword>
<dbReference type="Pfam" id="PF01420">
    <property type="entry name" value="Methylase_S"/>
    <property type="match status" value="1"/>
</dbReference>
<dbReference type="AlphaFoldDB" id="A0A848RJW1"/>
<protein>
    <recommendedName>
        <fullName evidence="4">Type I restriction modification DNA specificity domain-containing protein</fullName>
    </recommendedName>
</protein>
<name>A0A848RJW1_9FIRM</name>
<feature type="domain" description="Type I restriction modification DNA specificity" evidence="4">
    <location>
        <begin position="8"/>
        <end position="156"/>
    </location>
</feature>
<evidence type="ECO:0000256" key="1">
    <source>
        <dbReference type="ARBA" id="ARBA00010923"/>
    </source>
</evidence>
<reference evidence="5" key="1">
    <citation type="submission" date="2020-04" db="EMBL/GenBank/DDBJ databases">
        <title>Peptoniphilus sp. nov. isolated from swine feces.</title>
        <authorList>
            <person name="Ryu S.W."/>
        </authorList>
    </citation>
    <scope>NUCLEOTIDE SEQUENCE [LARGE SCALE GENOMIC DNA]</scope>
    <source>
        <strain evidence="5">AGMB00490</strain>
    </source>
</reference>
<comment type="caution">
    <text evidence="5">The sequence shown here is derived from an EMBL/GenBank/DDBJ whole genome shotgun (WGS) entry which is preliminary data.</text>
</comment>
<dbReference type="PANTHER" id="PTHR30408">
    <property type="entry name" value="TYPE-1 RESTRICTION ENZYME ECOKI SPECIFICITY PROTEIN"/>
    <property type="match status" value="1"/>
</dbReference>
<gene>
    <name evidence="5" type="ORF">HKO22_06940</name>
</gene>
<comment type="similarity">
    <text evidence="1">Belongs to the type-I restriction system S methylase family.</text>
</comment>
<organism evidence="5 6">
    <name type="scientific">Peptoniphilus faecalis</name>
    <dbReference type="NCBI Taxonomy" id="2731255"/>
    <lineage>
        <taxon>Bacteria</taxon>
        <taxon>Bacillati</taxon>
        <taxon>Bacillota</taxon>
        <taxon>Tissierellia</taxon>
        <taxon>Tissierellales</taxon>
        <taxon>Peptoniphilaceae</taxon>
        <taxon>Peptoniphilus</taxon>
    </lineage>
</organism>
<dbReference type="InterPro" id="IPR052021">
    <property type="entry name" value="Type-I_RS_S_subunit"/>
</dbReference>
<sequence length="183" mass="21735">MKTSQNKFHYFKLKDLIDLERGKRTDYIENGKYPVFGAGEKAMGYCNEYNNEGNITITRKGTIGNIYKREFKHFVTDASNIIVVKNKKIIEVYLYEWLLSKEYLIKQLSKPMLIPELDEKAFMNLEINVPNLEDQKKVVDILNRYRFFLEENNKHTLQLINSLENYRSGVRNMFFEILGEKNE</sequence>
<dbReference type="RefSeq" id="WP_169969508.1">
    <property type="nucleotide sequence ID" value="NZ_JABDSR010000008.1"/>
</dbReference>
<keyword evidence="6" id="KW-1185">Reference proteome</keyword>
<dbReference type="EMBL" id="JABDSR010000008">
    <property type="protein sequence ID" value="NMW85466.1"/>
    <property type="molecule type" value="Genomic_DNA"/>
</dbReference>